<dbReference type="SUPFAM" id="SSF53756">
    <property type="entry name" value="UDP-Glycosyltransferase/glycogen phosphorylase"/>
    <property type="match status" value="1"/>
</dbReference>
<proteinExistence type="predicted"/>
<reference evidence="1 2" key="1">
    <citation type="submission" date="2019-12" db="EMBL/GenBank/DDBJ databases">
        <title>Genomic-based taxomic classification of the family Erythrobacteraceae.</title>
        <authorList>
            <person name="Xu L."/>
        </authorList>
    </citation>
    <scope>NUCLEOTIDE SEQUENCE [LARGE SCALE GENOMIC DNA]</scope>
    <source>
        <strain evidence="1 2">MCCC 1A09965</strain>
    </source>
</reference>
<dbReference type="InterPro" id="IPR043148">
    <property type="entry name" value="TagF_C"/>
</dbReference>
<dbReference type="Gene3D" id="3.40.50.12580">
    <property type="match status" value="1"/>
</dbReference>
<evidence type="ECO:0000313" key="1">
    <source>
        <dbReference type="EMBL" id="MXO61808.1"/>
    </source>
</evidence>
<dbReference type="RefSeq" id="WP_160670760.1">
    <property type="nucleotide sequence ID" value="NZ_WTYN01000001.1"/>
</dbReference>
<keyword evidence="2" id="KW-1185">Reference proteome</keyword>
<dbReference type="Proteomes" id="UP000445582">
    <property type="component" value="Unassembled WGS sequence"/>
</dbReference>
<evidence type="ECO:0000313" key="2">
    <source>
        <dbReference type="Proteomes" id="UP000445582"/>
    </source>
</evidence>
<name>A0A844YFH3_9SPHN</name>
<dbReference type="OrthoDB" id="8437129at2"/>
<comment type="caution">
    <text evidence="1">The sequence shown here is derived from an EMBL/GenBank/DDBJ whole genome shotgun (WGS) entry which is preliminary data.</text>
</comment>
<accession>A0A844YFH3</accession>
<protein>
    <recommendedName>
        <fullName evidence="3">Glycosyl transferase</fullName>
    </recommendedName>
</protein>
<dbReference type="AlphaFoldDB" id="A0A844YFH3"/>
<gene>
    <name evidence="1" type="ORF">GRI48_02170</name>
</gene>
<dbReference type="EMBL" id="WTYN01000001">
    <property type="protein sequence ID" value="MXO61808.1"/>
    <property type="molecule type" value="Genomic_DNA"/>
</dbReference>
<evidence type="ECO:0008006" key="3">
    <source>
        <dbReference type="Google" id="ProtNLM"/>
    </source>
</evidence>
<organism evidence="1 2">
    <name type="scientific">Qipengyuania oceanensis</name>
    <dbReference type="NCBI Taxonomy" id="1463597"/>
    <lineage>
        <taxon>Bacteria</taxon>
        <taxon>Pseudomonadati</taxon>
        <taxon>Pseudomonadota</taxon>
        <taxon>Alphaproteobacteria</taxon>
        <taxon>Sphingomonadales</taxon>
        <taxon>Erythrobacteraceae</taxon>
        <taxon>Qipengyuania</taxon>
    </lineage>
</organism>
<sequence length="388" mass="43272">MARVLFLFNHDQFHQVAHSLPIALQLRAAGRHDVVLAASTQQMAVHVETLVREAGQSVPVERLSLHRATSRALASWLDTVVPARKLLLYRDNIEFFRSFDALVTSEKTSLLLKSRYGLTDLRMIHTRHGAGDRAIGFGREAREFDLTLVSGEKIARRLVAEANVDPAQLAIVGYSKFDLHGDNRIANPFPDPDLPIVLYAPHPSPRLSSYYRFGPEVLRRFAASERYNLVFAPHVMLFERSRVVTISPPAIARVPQVPAEAIEASNILVDRGSPASSDMSYTNLADIYLGDASSQVYEFLFRPRPVVHLDAHQTHWHGDPNHAHWNAGPVCTDPARILETVDEAIATHADFLPTQRQMVEDTFSISGEPSSRRAAQAIENFLEKEGLG</sequence>